<organism evidence="2 3">
    <name type="scientific">Thiospirochaeta perfilievii</name>
    <dbReference type="NCBI Taxonomy" id="252967"/>
    <lineage>
        <taxon>Bacteria</taxon>
        <taxon>Pseudomonadati</taxon>
        <taxon>Spirochaetota</taxon>
        <taxon>Spirochaetia</taxon>
        <taxon>Spirochaetales</taxon>
        <taxon>Spirochaetaceae</taxon>
        <taxon>Thiospirochaeta</taxon>
    </lineage>
</organism>
<dbReference type="Proteomes" id="UP000323824">
    <property type="component" value="Chromosome"/>
</dbReference>
<name>A0A5C1QBA5_9SPIO</name>
<feature type="domain" description="Dinitrogenase iron-molybdenum cofactor biosynthesis" evidence="1">
    <location>
        <begin position="22"/>
        <end position="110"/>
    </location>
</feature>
<dbReference type="KEGG" id="sper:EW093_11640"/>
<keyword evidence="3" id="KW-1185">Reference proteome</keyword>
<sequence length="132" mass="15219">MRSKDLESFKICIGTNDNRSIANTHLGDTSFFNIYELYNNQEFKFVKQIVNSSKDMDHSKEDKMRSIIRLIGDVEVLVSKQKSPNFIKISQKTKYLPIIVKADTLDSVIEIIGRSFTEIYKSIGTMDIILDF</sequence>
<dbReference type="Pfam" id="PF02579">
    <property type="entry name" value="Nitro_FeMo-Co"/>
    <property type="match status" value="1"/>
</dbReference>
<reference evidence="2 3" key="1">
    <citation type="submission" date="2019-02" db="EMBL/GenBank/DDBJ databases">
        <authorList>
            <person name="Fomenkov A."/>
            <person name="Dubinina G."/>
            <person name="Grabovich M."/>
            <person name="Vincze T."/>
            <person name="Roberts R.J."/>
        </authorList>
    </citation>
    <scope>NUCLEOTIDE SEQUENCE [LARGE SCALE GENOMIC DNA]</scope>
    <source>
        <strain evidence="2 3">P</strain>
    </source>
</reference>
<dbReference type="Gene3D" id="3.30.420.130">
    <property type="entry name" value="Dinitrogenase iron-molybdenum cofactor biosynthesis domain"/>
    <property type="match status" value="1"/>
</dbReference>
<dbReference type="EMBL" id="CP035807">
    <property type="protein sequence ID" value="QEN05335.1"/>
    <property type="molecule type" value="Genomic_DNA"/>
</dbReference>
<evidence type="ECO:0000259" key="1">
    <source>
        <dbReference type="Pfam" id="PF02579"/>
    </source>
</evidence>
<reference evidence="2 3" key="2">
    <citation type="submission" date="2019-09" db="EMBL/GenBank/DDBJ databases">
        <title>Complete Genome Sequence and Methylome Analysis of free living Spirochaetas.</title>
        <authorList>
            <person name="Leshcheva N."/>
            <person name="Mikheeva N."/>
        </authorList>
    </citation>
    <scope>NUCLEOTIDE SEQUENCE [LARGE SCALE GENOMIC DNA]</scope>
    <source>
        <strain evidence="2 3">P</strain>
    </source>
</reference>
<evidence type="ECO:0000313" key="2">
    <source>
        <dbReference type="EMBL" id="QEN05335.1"/>
    </source>
</evidence>
<proteinExistence type="predicted"/>
<gene>
    <name evidence="2" type="ORF">EW093_11640</name>
</gene>
<evidence type="ECO:0000313" key="3">
    <source>
        <dbReference type="Proteomes" id="UP000323824"/>
    </source>
</evidence>
<protein>
    <recommendedName>
        <fullName evidence="1">Dinitrogenase iron-molybdenum cofactor biosynthesis domain-containing protein</fullName>
    </recommendedName>
</protein>
<dbReference type="InterPro" id="IPR036105">
    <property type="entry name" value="DiNase_FeMo-co_biosyn_sf"/>
</dbReference>
<dbReference type="AlphaFoldDB" id="A0A5C1QBA5"/>
<accession>A0A5C1QBA5</accession>
<dbReference type="SUPFAM" id="SSF53146">
    <property type="entry name" value="Nitrogenase accessory factor-like"/>
    <property type="match status" value="1"/>
</dbReference>
<dbReference type="InterPro" id="IPR003731">
    <property type="entry name" value="Di-Nase_FeMo-co_biosynth"/>
</dbReference>
<dbReference type="OrthoDB" id="1120248at2"/>